<feature type="domain" description="CBS" evidence="2">
    <location>
        <begin position="82"/>
        <end position="138"/>
    </location>
</feature>
<evidence type="ECO:0000259" key="2">
    <source>
        <dbReference type="PROSITE" id="PS51371"/>
    </source>
</evidence>
<dbReference type="PROSITE" id="PS51371">
    <property type="entry name" value="CBS"/>
    <property type="match status" value="2"/>
</dbReference>
<proteinExistence type="predicted"/>
<dbReference type="PANTHER" id="PTHR48108">
    <property type="entry name" value="CBS DOMAIN-CONTAINING PROTEIN CBSX2, CHLOROPLASTIC"/>
    <property type="match status" value="1"/>
</dbReference>
<reference evidence="3" key="1">
    <citation type="submission" date="2019-03" db="EMBL/GenBank/DDBJ databases">
        <authorList>
            <person name="Hao L."/>
        </authorList>
    </citation>
    <scope>NUCLEOTIDE SEQUENCE</scope>
</reference>
<dbReference type="SMART" id="SM00116">
    <property type="entry name" value="CBS"/>
    <property type="match status" value="2"/>
</dbReference>
<dbReference type="InterPro" id="IPR036388">
    <property type="entry name" value="WH-like_DNA-bd_sf"/>
</dbReference>
<evidence type="ECO:0000313" key="3">
    <source>
        <dbReference type="EMBL" id="VFU19038.1"/>
    </source>
</evidence>
<dbReference type="Pfam" id="PF08279">
    <property type="entry name" value="HTH_11"/>
    <property type="match status" value="1"/>
</dbReference>
<protein>
    <submittedName>
        <fullName evidence="3">Negative regulator of gluconeogenesis</fullName>
    </submittedName>
</protein>
<dbReference type="InterPro" id="IPR016842">
    <property type="entry name" value="UCP026546_HTH-CBS"/>
</dbReference>
<keyword evidence="1" id="KW-0677">Repeat</keyword>
<accession>A0A485M5W5</accession>
<dbReference type="InterPro" id="IPR046342">
    <property type="entry name" value="CBS_dom_sf"/>
</dbReference>
<dbReference type="EMBL" id="CAADRN010000366">
    <property type="protein sequence ID" value="VFU19038.1"/>
    <property type="molecule type" value="Genomic_DNA"/>
</dbReference>
<dbReference type="InterPro" id="IPR013196">
    <property type="entry name" value="HTH_11"/>
</dbReference>
<dbReference type="InterPro" id="IPR051462">
    <property type="entry name" value="CBS_domain-containing"/>
</dbReference>
<dbReference type="Gene3D" id="3.10.580.10">
    <property type="entry name" value="CBS-domain"/>
    <property type="match status" value="1"/>
</dbReference>
<dbReference type="Pfam" id="PF00571">
    <property type="entry name" value="CBS"/>
    <property type="match status" value="2"/>
</dbReference>
<dbReference type="SUPFAM" id="SSF46785">
    <property type="entry name" value="Winged helix' DNA-binding domain"/>
    <property type="match status" value="1"/>
</dbReference>
<dbReference type="CDD" id="cd04617">
    <property type="entry name" value="CBS_pair_CcpN"/>
    <property type="match status" value="1"/>
</dbReference>
<dbReference type="Gene3D" id="1.10.10.10">
    <property type="entry name" value="Winged helix-like DNA-binding domain superfamily/Winged helix DNA-binding domain"/>
    <property type="match status" value="1"/>
</dbReference>
<sequence>MDLELTRRQETILEIVKNSGPITGDQIAEKLSLTRATLRPDLAILTMAGLLEARPRVGYFHSGKSPYRLVAEKLRSVLVDSVLSIPVVVSENCSVYDAVVTMFIKDVGTLFVVKEVGLLEGVISRKDLLKTTLGGHDIHQLPVGVIMTRMPNVLYTTPEESAWSAAKKIITHEVDALPVVRKTILSDGSEGLEVIGRLSKTNIARLFVELGERC</sequence>
<feature type="domain" description="CBS" evidence="2">
    <location>
        <begin position="147"/>
        <end position="213"/>
    </location>
</feature>
<dbReference type="PIRSF" id="PIRSF026546">
    <property type="entry name" value="UCP026546_CBS_YqzB"/>
    <property type="match status" value="1"/>
</dbReference>
<dbReference type="InterPro" id="IPR036390">
    <property type="entry name" value="WH_DNA-bd_sf"/>
</dbReference>
<evidence type="ECO:0000256" key="1">
    <source>
        <dbReference type="ARBA" id="ARBA00022737"/>
    </source>
</evidence>
<dbReference type="AlphaFoldDB" id="A0A485M5W5"/>
<gene>
    <name evidence="3" type="primary">ccpN</name>
    <name evidence="3" type="ORF">SCFA_640003</name>
</gene>
<dbReference type="PANTHER" id="PTHR48108:SF32">
    <property type="entry name" value="TRANSCRIPTIONAL REPRESSOR CCPN"/>
    <property type="match status" value="1"/>
</dbReference>
<dbReference type="SUPFAM" id="SSF54631">
    <property type="entry name" value="CBS-domain pair"/>
    <property type="match status" value="1"/>
</dbReference>
<dbReference type="InterPro" id="IPR000644">
    <property type="entry name" value="CBS_dom"/>
</dbReference>
<name>A0A485M5W5_9ZZZZ</name>
<organism evidence="3">
    <name type="scientific">anaerobic digester metagenome</name>
    <dbReference type="NCBI Taxonomy" id="1263854"/>
    <lineage>
        <taxon>unclassified sequences</taxon>
        <taxon>metagenomes</taxon>
        <taxon>ecological metagenomes</taxon>
    </lineage>
</organism>